<keyword evidence="1" id="KW-0413">Isomerase</keyword>
<dbReference type="AlphaFoldDB" id="A0A7X0H3T8"/>
<comment type="caution">
    <text evidence="1">The sequence shown here is derived from an EMBL/GenBank/DDBJ whole genome shotgun (WGS) entry which is preliminary data.</text>
</comment>
<sequence length="201" mass="22283">MSDATTSDAALTDASYLKAKHEAGMVYADYVLHTDKPAQTEGWQAIYDKVQLTDSQKELLGSFVREINVIVVSGIWCGDCVRQGPMIQKIAEASNGKVNLKWVDRDEHIDLQEKVKVNAGNRVPVVIFAAEDFELVGWAGDKLLSRYRIAAAQALGANCPLPGAPVPQEELDAEVQDWVDQFERVHLLLRLSGRLRQKHGD</sequence>
<dbReference type="SUPFAM" id="SSF52833">
    <property type="entry name" value="Thioredoxin-like"/>
    <property type="match status" value="1"/>
</dbReference>
<name>A0A7X0H3T8_9BACT</name>
<dbReference type="Pfam" id="PF14595">
    <property type="entry name" value="Thioredoxin_9"/>
    <property type="match status" value="1"/>
</dbReference>
<keyword evidence="2" id="KW-1185">Reference proteome</keyword>
<dbReference type="Proteomes" id="UP000541810">
    <property type="component" value="Unassembled WGS sequence"/>
</dbReference>
<reference evidence="1 2" key="1">
    <citation type="submission" date="2020-08" db="EMBL/GenBank/DDBJ databases">
        <title>Genomic Encyclopedia of Type Strains, Phase IV (KMG-IV): sequencing the most valuable type-strain genomes for metagenomic binning, comparative biology and taxonomic classification.</title>
        <authorList>
            <person name="Goeker M."/>
        </authorList>
    </citation>
    <scope>NUCLEOTIDE SEQUENCE [LARGE SCALE GENOMIC DNA]</scope>
    <source>
        <strain evidence="1 2">DSM 103725</strain>
    </source>
</reference>
<dbReference type="InterPro" id="IPR036249">
    <property type="entry name" value="Thioredoxin-like_sf"/>
</dbReference>
<dbReference type="EMBL" id="JACHGY010000001">
    <property type="protein sequence ID" value="MBB6428674.1"/>
    <property type="molecule type" value="Genomic_DNA"/>
</dbReference>
<dbReference type="CDD" id="cd02947">
    <property type="entry name" value="TRX_family"/>
    <property type="match status" value="1"/>
</dbReference>
<organism evidence="1 2">
    <name type="scientific">Algisphaera agarilytica</name>
    <dbReference type="NCBI Taxonomy" id="1385975"/>
    <lineage>
        <taxon>Bacteria</taxon>
        <taxon>Pseudomonadati</taxon>
        <taxon>Planctomycetota</taxon>
        <taxon>Phycisphaerae</taxon>
        <taxon>Phycisphaerales</taxon>
        <taxon>Phycisphaeraceae</taxon>
        <taxon>Algisphaera</taxon>
    </lineage>
</organism>
<dbReference type="Gene3D" id="3.40.30.10">
    <property type="entry name" value="Glutaredoxin"/>
    <property type="match status" value="1"/>
</dbReference>
<evidence type="ECO:0000313" key="2">
    <source>
        <dbReference type="Proteomes" id="UP000541810"/>
    </source>
</evidence>
<accession>A0A7X0H3T8</accession>
<gene>
    <name evidence="1" type="ORF">HNQ40_000480</name>
</gene>
<evidence type="ECO:0000313" key="1">
    <source>
        <dbReference type="EMBL" id="MBB6428674.1"/>
    </source>
</evidence>
<proteinExistence type="predicted"/>
<protein>
    <submittedName>
        <fullName evidence="1">Thiol-disulfide isomerase/thioredoxin</fullName>
    </submittedName>
</protein>
<dbReference type="GO" id="GO:0016853">
    <property type="term" value="F:isomerase activity"/>
    <property type="evidence" value="ECO:0007669"/>
    <property type="project" value="UniProtKB-KW"/>
</dbReference>